<evidence type="ECO:0000256" key="3">
    <source>
        <dbReference type="ARBA" id="ARBA00022723"/>
    </source>
</evidence>
<dbReference type="Pfam" id="PF05649">
    <property type="entry name" value="Peptidase_M13_N"/>
    <property type="match status" value="1"/>
</dbReference>
<dbReference type="RefSeq" id="WP_204683179.1">
    <property type="nucleotide sequence ID" value="NZ_BSNR01000004.1"/>
</dbReference>
<dbReference type="PROSITE" id="PS51885">
    <property type="entry name" value="NEPRILYSIN"/>
    <property type="match status" value="1"/>
</dbReference>
<evidence type="ECO:0000256" key="5">
    <source>
        <dbReference type="ARBA" id="ARBA00022833"/>
    </source>
</evidence>
<evidence type="ECO:0000313" key="10">
    <source>
        <dbReference type="EMBL" id="MBM7126648.1"/>
    </source>
</evidence>
<dbReference type="EMBL" id="JADIKE010000037">
    <property type="protein sequence ID" value="MBM7126648.1"/>
    <property type="molecule type" value="Genomic_DNA"/>
</dbReference>
<feature type="chain" id="PRO_5047132294" evidence="7">
    <location>
        <begin position="22"/>
        <end position="694"/>
    </location>
</feature>
<dbReference type="InterPro" id="IPR018497">
    <property type="entry name" value="Peptidase_M13_C"/>
</dbReference>
<evidence type="ECO:0000259" key="8">
    <source>
        <dbReference type="Pfam" id="PF01431"/>
    </source>
</evidence>
<feature type="domain" description="Peptidase M13 N-terminal" evidence="9">
    <location>
        <begin position="52"/>
        <end position="439"/>
    </location>
</feature>
<keyword evidence="5" id="KW-0862">Zinc</keyword>
<dbReference type="SUPFAM" id="SSF55486">
    <property type="entry name" value="Metalloproteases ('zincins'), catalytic domain"/>
    <property type="match status" value="1"/>
</dbReference>
<evidence type="ECO:0000256" key="2">
    <source>
        <dbReference type="ARBA" id="ARBA00022670"/>
    </source>
</evidence>
<dbReference type="InterPro" id="IPR042089">
    <property type="entry name" value="Peptidase_M13_dom_2"/>
</dbReference>
<evidence type="ECO:0000256" key="7">
    <source>
        <dbReference type="SAM" id="SignalP"/>
    </source>
</evidence>
<dbReference type="PANTHER" id="PTHR11733">
    <property type="entry name" value="ZINC METALLOPROTEASE FAMILY M13 NEPRILYSIN-RELATED"/>
    <property type="match status" value="1"/>
</dbReference>
<keyword evidence="7" id="KW-0732">Signal</keyword>
<dbReference type="Gene3D" id="1.10.1380.10">
    <property type="entry name" value="Neutral endopeptidase , domain2"/>
    <property type="match status" value="1"/>
</dbReference>
<feature type="domain" description="Peptidase M13 C-terminal" evidence="8">
    <location>
        <begin position="491"/>
        <end position="691"/>
    </location>
</feature>
<keyword evidence="2" id="KW-0645">Protease</keyword>
<accession>A0ABS2K607</accession>
<comment type="caution">
    <text evidence="10">The sequence shown here is derived from an EMBL/GenBank/DDBJ whole genome shotgun (WGS) entry which is preliminary data.</text>
</comment>
<evidence type="ECO:0000259" key="9">
    <source>
        <dbReference type="Pfam" id="PF05649"/>
    </source>
</evidence>
<dbReference type="InterPro" id="IPR000718">
    <property type="entry name" value="Peptidase_M13"/>
</dbReference>
<evidence type="ECO:0000313" key="11">
    <source>
        <dbReference type="Proteomes" id="UP001430149"/>
    </source>
</evidence>
<keyword evidence="6" id="KW-0482">Metalloprotease</keyword>
<evidence type="ECO:0000256" key="4">
    <source>
        <dbReference type="ARBA" id="ARBA00022801"/>
    </source>
</evidence>
<dbReference type="InterPro" id="IPR024079">
    <property type="entry name" value="MetalloPept_cat_dom_sf"/>
</dbReference>
<sequence>MQRFRWILTTAALGCATTLMAAPAAMDGAPVAKASNTNLGIDLKGIDHTVLPGNNFFDYANGNWLKTAQIPADRSSTGTFLQVYELAEKRTAELIRNIAQGHAAAGSNERKIADYYAAYMDEASIEKHGLAPLKPQFDQIDAIKTRDDLASVLGSQQRADVDPINATHFDTENLFGLFVTQGLEDPSHPMAYLLQGGIAMPSRDYYLSQDPQMAAFRAKYQTYVTSLLKLAGTPDAEAQAKAIIALETKIAQAQESLVDSQDVHKANNVWSMSDFAQKAPGLNWNAYFKAAGLSDQPHIDVWQPSATTGIAALVASEPLDTWKQLLRYHALDKAAPLLPKAYADLNFAFYGTTLQGTPKQQDRWKLAIAATNTDLGDAVGQIYVKHYFPASSKAKMEEMVKNIIAAFADRVDTLAWMTPATRAKAKEKLETLRVGVGYPETWRSYSSLDIRADDALGNHERAVALEYQHQLAKLHQPVDRGEWWMTPQTVNAVNLPLQNALNFPAAILQPPFFDPNADAAANYGAIGAIIGHEISHSFDNTGADFDAQGKMENWWTPQDAAHFQLATQKLVKQFDQYEALPGIHVNGQQTLGENIADVSGLTVAYAAYHKSLDGKPAPVIDGLTGDQRFFLAFGQAWRSKIRDAALRQRLATDVHAPANFRALTVRNIDGWYDAFSVKPGEKLYLAPDDRVKIW</sequence>
<dbReference type="PANTHER" id="PTHR11733:SF211">
    <property type="entry name" value="OLIGOPEPTIDASE LIPOPROTEIN M13 FAMILY"/>
    <property type="match status" value="1"/>
</dbReference>
<gene>
    <name evidence="10" type="ORF">ISP19_14800</name>
</gene>
<evidence type="ECO:0000256" key="1">
    <source>
        <dbReference type="ARBA" id="ARBA00001947"/>
    </source>
</evidence>
<feature type="signal peptide" evidence="7">
    <location>
        <begin position="1"/>
        <end position="21"/>
    </location>
</feature>
<comment type="cofactor">
    <cofactor evidence="1">
        <name>Zn(2+)</name>
        <dbReference type="ChEBI" id="CHEBI:29105"/>
    </cofactor>
</comment>
<organism evidence="10 11">
    <name type="scientific">Dyella flava</name>
    <dbReference type="NCBI Taxonomy" id="1920170"/>
    <lineage>
        <taxon>Bacteria</taxon>
        <taxon>Pseudomonadati</taxon>
        <taxon>Pseudomonadota</taxon>
        <taxon>Gammaproteobacteria</taxon>
        <taxon>Lysobacterales</taxon>
        <taxon>Rhodanobacteraceae</taxon>
        <taxon>Dyella</taxon>
    </lineage>
</organism>
<protein>
    <submittedName>
        <fullName evidence="10">M13 family metallopeptidase</fullName>
    </submittedName>
</protein>
<dbReference type="Gene3D" id="3.40.390.10">
    <property type="entry name" value="Collagenase (Catalytic Domain)"/>
    <property type="match status" value="1"/>
</dbReference>
<evidence type="ECO:0000256" key="6">
    <source>
        <dbReference type="ARBA" id="ARBA00023049"/>
    </source>
</evidence>
<keyword evidence="11" id="KW-1185">Reference proteome</keyword>
<dbReference type="CDD" id="cd08662">
    <property type="entry name" value="M13"/>
    <property type="match status" value="1"/>
</dbReference>
<dbReference type="InterPro" id="IPR008753">
    <property type="entry name" value="Peptidase_M13_N"/>
</dbReference>
<dbReference type="PRINTS" id="PR00786">
    <property type="entry name" value="NEPRILYSIN"/>
</dbReference>
<proteinExistence type="predicted"/>
<name>A0ABS2K607_9GAMM</name>
<dbReference type="Pfam" id="PF01431">
    <property type="entry name" value="Peptidase_M13"/>
    <property type="match status" value="1"/>
</dbReference>
<reference evidence="10" key="1">
    <citation type="submission" date="2020-10" db="EMBL/GenBank/DDBJ databases">
        <title>Phylogeny of dyella-like bacteria.</title>
        <authorList>
            <person name="Fu J."/>
        </authorList>
    </citation>
    <scope>NUCLEOTIDE SEQUENCE</scope>
    <source>
        <strain evidence="10">DHOC52</strain>
    </source>
</reference>
<dbReference type="Proteomes" id="UP001430149">
    <property type="component" value="Unassembled WGS sequence"/>
</dbReference>
<keyword evidence="4" id="KW-0378">Hydrolase</keyword>
<keyword evidence="3" id="KW-0479">Metal-binding</keyword>